<dbReference type="PANTHER" id="PTHR11766">
    <property type="entry name" value="TYROSYL-TRNA SYNTHETASE"/>
    <property type="match status" value="1"/>
</dbReference>
<dbReference type="GO" id="GO:0043039">
    <property type="term" value="P:tRNA aminoacylation"/>
    <property type="evidence" value="ECO:0007669"/>
    <property type="project" value="TreeGrafter"/>
</dbReference>
<protein>
    <submittedName>
        <fullName evidence="1">Uncharacterized protein</fullName>
    </submittedName>
</protein>
<dbReference type="GO" id="GO:0005829">
    <property type="term" value="C:cytosol"/>
    <property type="evidence" value="ECO:0007669"/>
    <property type="project" value="TreeGrafter"/>
</dbReference>
<dbReference type="Proteomes" id="UP001177744">
    <property type="component" value="Unassembled WGS sequence"/>
</dbReference>
<dbReference type="InterPro" id="IPR024088">
    <property type="entry name" value="Tyr-tRNA-ligase_bac-type"/>
</dbReference>
<feature type="non-terminal residue" evidence="1">
    <location>
        <position position="164"/>
    </location>
</feature>
<sequence length="164" mass="17762">MVLQACDFCHLCHHDGPGCLGCILPGYQFIHLLTGEDVFGIAVPLITSVTGGKMGKFRWQGSVSKPREDIASRIVSSRQMSGDSLEGVKRPEKRRPRRRLAAEVTKLIHGQGLVSAKSLAPPTMALVPYLLAALLHHHHSHTLMALTPLESADSADRLGPVQST</sequence>
<name>A0AA40LLJ9_CNENI</name>
<dbReference type="EMBL" id="JAULJE010000011">
    <property type="protein sequence ID" value="KAK1337515.1"/>
    <property type="molecule type" value="Genomic_DNA"/>
</dbReference>
<dbReference type="GO" id="GO:0005739">
    <property type="term" value="C:mitochondrion"/>
    <property type="evidence" value="ECO:0007669"/>
    <property type="project" value="TreeGrafter"/>
</dbReference>
<dbReference type="GO" id="GO:0004831">
    <property type="term" value="F:tyrosine-tRNA ligase activity"/>
    <property type="evidence" value="ECO:0007669"/>
    <property type="project" value="InterPro"/>
</dbReference>
<organism evidence="1 2">
    <name type="scientific">Cnephaeus nilssonii</name>
    <name type="common">Northern bat</name>
    <name type="synonym">Eptesicus nilssonii</name>
    <dbReference type="NCBI Taxonomy" id="3371016"/>
    <lineage>
        <taxon>Eukaryota</taxon>
        <taxon>Metazoa</taxon>
        <taxon>Chordata</taxon>
        <taxon>Craniata</taxon>
        <taxon>Vertebrata</taxon>
        <taxon>Euteleostomi</taxon>
        <taxon>Mammalia</taxon>
        <taxon>Eutheria</taxon>
        <taxon>Laurasiatheria</taxon>
        <taxon>Chiroptera</taxon>
        <taxon>Yangochiroptera</taxon>
        <taxon>Vespertilionidae</taxon>
        <taxon>Cnephaeus</taxon>
    </lineage>
</organism>
<dbReference type="AlphaFoldDB" id="A0AA40LLJ9"/>
<evidence type="ECO:0000313" key="1">
    <source>
        <dbReference type="EMBL" id="KAK1337515.1"/>
    </source>
</evidence>
<accession>A0AA40LLJ9</accession>
<reference evidence="1" key="1">
    <citation type="submission" date="2023-06" db="EMBL/GenBank/DDBJ databases">
        <title>Reference genome for the Northern bat (Eptesicus nilssonii), a most northern bat species.</title>
        <authorList>
            <person name="Laine V.N."/>
            <person name="Pulliainen A.T."/>
            <person name="Lilley T.M."/>
        </authorList>
    </citation>
    <scope>NUCLEOTIDE SEQUENCE</scope>
    <source>
        <strain evidence="1">BLF_Eptnil</strain>
        <tissue evidence="1">Kidney</tissue>
    </source>
</reference>
<comment type="caution">
    <text evidence="1">The sequence shown here is derived from an EMBL/GenBank/DDBJ whole genome shotgun (WGS) entry which is preliminary data.</text>
</comment>
<keyword evidence="2" id="KW-1185">Reference proteome</keyword>
<gene>
    <name evidence="1" type="ORF">QTO34_002146</name>
</gene>
<dbReference type="PANTHER" id="PTHR11766:SF0">
    <property type="entry name" value="TYROSINE--TRNA LIGASE, MITOCHONDRIAL"/>
    <property type="match status" value="1"/>
</dbReference>
<evidence type="ECO:0000313" key="2">
    <source>
        <dbReference type="Proteomes" id="UP001177744"/>
    </source>
</evidence>
<proteinExistence type="predicted"/>